<gene>
    <name evidence="2" type="ORF">CLO192961_LOCUS278426</name>
</gene>
<dbReference type="InterPro" id="IPR037056">
    <property type="entry name" value="RNase_H1_N_sf"/>
</dbReference>
<dbReference type="Proteomes" id="UP000766486">
    <property type="component" value="Unassembled WGS sequence"/>
</dbReference>
<organism evidence="2 3">
    <name type="scientific">Bionectria ochroleuca</name>
    <name type="common">Gliocladium roseum</name>
    <dbReference type="NCBI Taxonomy" id="29856"/>
    <lineage>
        <taxon>Eukaryota</taxon>
        <taxon>Fungi</taxon>
        <taxon>Dikarya</taxon>
        <taxon>Ascomycota</taxon>
        <taxon>Pezizomycotina</taxon>
        <taxon>Sordariomycetes</taxon>
        <taxon>Hypocreomycetidae</taxon>
        <taxon>Hypocreales</taxon>
        <taxon>Bionectriaceae</taxon>
        <taxon>Clonostachys</taxon>
    </lineage>
</organism>
<feature type="domain" description="Ribonuclease H1 N-terminal" evidence="1">
    <location>
        <begin position="80"/>
        <end position="122"/>
    </location>
</feature>
<dbReference type="SUPFAM" id="SSF55658">
    <property type="entry name" value="L9 N-domain-like"/>
    <property type="match status" value="2"/>
</dbReference>
<accession>A0ABY6UJR6</accession>
<evidence type="ECO:0000313" key="2">
    <source>
        <dbReference type="EMBL" id="VUC30095.1"/>
    </source>
</evidence>
<evidence type="ECO:0000313" key="3">
    <source>
        <dbReference type="Proteomes" id="UP000766486"/>
    </source>
</evidence>
<dbReference type="InterPro" id="IPR009027">
    <property type="entry name" value="Ribosomal_bL9/RNase_H1_N"/>
</dbReference>
<name>A0ABY6UJR6_BIOOC</name>
<dbReference type="Pfam" id="PF01693">
    <property type="entry name" value="Cauli_VI"/>
    <property type="match status" value="2"/>
</dbReference>
<sequence length="169" mass="19038">MTATQTRSSKRKGKSHYVVEKGWDITKPTIFTSWDDVKKRTERFSGPKVQGFHSKAEAEDYISSLNLDDTETSVTSVKGFYAVVRGRKTGVFTSWAEAHEQINGFSGNCHQKFHTEEEARRFVDTMSTSKARCKISQAVRGTPSKSIPRENKEKGDVDGLAEIFIQINL</sequence>
<protein>
    <recommendedName>
        <fullName evidence="1">Ribonuclease H1 N-terminal domain-containing protein</fullName>
    </recommendedName>
</protein>
<reference evidence="2 3" key="1">
    <citation type="submission" date="2019-06" db="EMBL/GenBank/DDBJ databases">
        <authorList>
            <person name="Broberg M."/>
        </authorList>
    </citation>
    <scope>NUCLEOTIDE SEQUENCE [LARGE SCALE GENOMIC DNA]</scope>
</reference>
<keyword evidence="3" id="KW-1185">Reference proteome</keyword>
<comment type="caution">
    <text evidence="2">The sequence shown here is derived from an EMBL/GenBank/DDBJ whole genome shotgun (WGS) entry which is preliminary data.</text>
</comment>
<dbReference type="Gene3D" id="3.40.970.10">
    <property type="entry name" value="Ribonuclease H1, N-terminal domain"/>
    <property type="match status" value="2"/>
</dbReference>
<dbReference type="EMBL" id="CABFNS010000814">
    <property type="protein sequence ID" value="VUC30095.1"/>
    <property type="molecule type" value="Genomic_DNA"/>
</dbReference>
<dbReference type="InterPro" id="IPR011320">
    <property type="entry name" value="RNase_H1_N"/>
</dbReference>
<proteinExistence type="predicted"/>
<feature type="domain" description="Ribonuclease H1 N-terminal" evidence="1">
    <location>
        <begin position="17"/>
        <end position="61"/>
    </location>
</feature>
<evidence type="ECO:0000259" key="1">
    <source>
        <dbReference type="Pfam" id="PF01693"/>
    </source>
</evidence>